<sequence>MSQPNNDLFDALANEHRRRILFDLVDESRRGESPVAIDVSPGAGASRAAAGIELVHVHLPKLDDYGLIDWTPGTDTVETGPRFSDVRPILEQLSDHQAVVTFGSD</sequence>
<dbReference type="Gene3D" id="1.10.10.10">
    <property type="entry name" value="Winged helix-like DNA-binding domain superfamily/Winged helix DNA-binding domain"/>
    <property type="match status" value="1"/>
</dbReference>
<dbReference type="Pfam" id="PF24035">
    <property type="entry name" value="DUF7344"/>
    <property type="match status" value="1"/>
</dbReference>
<dbReference type="AlphaFoldDB" id="A0A9Q4Q0X3"/>
<dbReference type="InterPro" id="IPR036388">
    <property type="entry name" value="WH-like_DNA-bd_sf"/>
</dbReference>
<proteinExistence type="predicted"/>
<dbReference type="RefSeq" id="WP_277520302.1">
    <property type="nucleotide sequence ID" value="NZ_JAMQOT010000001.1"/>
</dbReference>
<feature type="domain" description="DUF7344" evidence="1">
    <location>
        <begin position="9"/>
        <end position="78"/>
    </location>
</feature>
<accession>A0A9Q4Q0X3</accession>
<evidence type="ECO:0000313" key="2">
    <source>
        <dbReference type="EMBL" id="MDF9744826.1"/>
    </source>
</evidence>
<dbReference type="Proteomes" id="UP001154061">
    <property type="component" value="Unassembled WGS sequence"/>
</dbReference>
<dbReference type="EMBL" id="JAMQOT010000001">
    <property type="protein sequence ID" value="MDF9744826.1"/>
    <property type="molecule type" value="Genomic_DNA"/>
</dbReference>
<reference evidence="2" key="1">
    <citation type="submission" date="2022-06" db="EMBL/GenBank/DDBJ databases">
        <title>Natrinema sp. a new haloarchaeum isolate from saline soil.</title>
        <authorList>
            <person name="Strakova D."/>
            <person name="Galisteo C."/>
            <person name="Sanchez-Porro C."/>
            <person name="Ventosa A."/>
        </authorList>
    </citation>
    <scope>NUCLEOTIDE SEQUENCE</scope>
    <source>
        <strain evidence="2">S1CR25-10</strain>
    </source>
</reference>
<organism evidence="2 3">
    <name type="scientific">Natrinema salsiterrestre</name>
    <dbReference type="NCBI Taxonomy" id="2950540"/>
    <lineage>
        <taxon>Archaea</taxon>
        <taxon>Methanobacteriati</taxon>
        <taxon>Methanobacteriota</taxon>
        <taxon>Stenosarchaea group</taxon>
        <taxon>Halobacteria</taxon>
        <taxon>Halobacteriales</taxon>
        <taxon>Natrialbaceae</taxon>
        <taxon>Natrinema</taxon>
    </lineage>
</organism>
<comment type="caution">
    <text evidence="2">The sequence shown here is derived from an EMBL/GenBank/DDBJ whole genome shotgun (WGS) entry which is preliminary data.</text>
</comment>
<protein>
    <recommendedName>
        <fullName evidence="1">DUF7344 domain-containing protein</fullName>
    </recommendedName>
</protein>
<keyword evidence="3" id="KW-1185">Reference proteome</keyword>
<gene>
    <name evidence="2" type="ORF">NDI89_04420</name>
</gene>
<name>A0A9Q4Q0X3_9EURY</name>
<evidence type="ECO:0000313" key="3">
    <source>
        <dbReference type="Proteomes" id="UP001154061"/>
    </source>
</evidence>
<dbReference type="InterPro" id="IPR055768">
    <property type="entry name" value="DUF7344"/>
</dbReference>
<evidence type="ECO:0000259" key="1">
    <source>
        <dbReference type="Pfam" id="PF24035"/>
    </source>
</evidence>